<dbReference type="SUPFAM" id="SSF55729">
    <property type="entry name" value="Acyl-CoA N-acyltransferases (Nat)"/>
    <property type="match status" value="1"/>
</dbReference>
<dbReference type="PROSITE" id="PS51186">
    <property type="entry name" value="GNAT"/>
    <property type="match status" value="1"/>
</dbReference>
<dbReference type="Proteomes" id="UP000249091">
    <property type="component" value="Chromosome 1"/>
</dbReference>
<dbReference type="AlphaFoldDB" id="A0A2X4UI95"/>
<proteinExistence type="predicted"/>
<dbReference type="PANTHER" id="PTHR43877">
    <property type="entry name" value="AMINOALKYLPHOSPHONATE N-ACETYLTRANSFERASE-RELATED-RELATED"/>
    <property type="match status" value="1"/>
</dbReference>
<keyword evidence="5" id="KW-1185">Reference proteome</keyword>
<reference evidence="4 5" key="1">
    <citation type="submission" date="2018-06" db="EMBL/GenBank/DDBJ databases">
        <authorList>
            <consortium name="Pathogen Informatics"/>
            <person name="Doyle S."/>
        </authorList>
    </citation>
    <scope>NUCLEOTIDE SEQUENCE [LARGE SCALE GENOMIC DNA]</scope>
    <source>
        <strain evidence="4 5">NCTC10994</strain>
    </source>
</reference>
<protein>
    <submittedName>
        <fullName evidence="4">Acetyltransferase</fullName>
        <ecNumber evidence="4">2.3.1.-</ecNumber>
    </submittedName>
</protein>
<name>A0A2X4UI95_9NOCA</name>
<dbReference type="KEGG" id="rcr:NCTC10994_03938"/>
<sequence length="178" mass="19065">MTLSFHRADFSDPRLAAFLQAHLDELAPTAPPESRHALDLTGLRQPGVRLWVGEWDGGIAATGALAALGPGHEELKSMRTDPRRRGHGVGRLMLRHLLGDAVSRGIRQISLETGSTEFFAPARALYAGAGFVVCGPFGDYRDDPHSVYMTSTLPQRPSAPSLLVKRGASSGACHVATE</sequence>
<evidence type="ECO:0000313" key="5">
    <source>
        <dbReference type="Proteomes" id="UP000249091"/>
    </source>
</evidence>
<evidence type="ECO:0000259" key="3">
    <source>
        <dbReference type="PROSITE" id="PS51186"/>
    </source>
</evidence>
<accession>A0A2X4UI95</accession>
<evidence type="ECO:0000313" key="4">
    <source>
        <dbReference type="EMBL" id="SQI38409.1"/>
    </source>
</evidence>
<keyword evidence="2 4" id="KW-0012">Acyltransferase</keyword>
<dbReference type="InterPro" id="IPR016181">
    <property type="entry name" value="Acyl_CoA_acyltransferase"/>
</dbReference>
<evidence type="ECO:0000256" key="2">
    <source>
        <dbReference type="ARBA" id="ARBA00023315"/>
    </source>
</evidence>
<dbReference type="CDD" id="cd04301">
    <property type="entry name" value="NAT_SF"/>
    <property type="match status" value="1"/>
</dbReference>
<feature type="domain" description="N-acetyltransferase" evidence="3">
    <location>
        <begin position="5"/>
        <end position="154"/>
    </location>
</feature>
<dbReference type="STRING" id="1219011.GCA_001895045_01470"/>
<evidence type="ECO:0000256" key="1">
    <source>
        <dbReference type="ARBA" id="ARBA00022679"/>
    </source>
</evidence>
<dbReference type="RefSeq" id="WP_072699429.1">
    <property type="nucleotide sequence ID" value="NZ_JAFBBL010000001.1"/>
</dbReference>
<gene>
    <name evidence="4" type="primary">ysnE</name>
    <name evidence="4" type="ORF">NCTC10994_03938</name>
</gene>
<organism evidence="4 5">
    <name type="scientific">Rhodococcus coprophilus</name>
    <dbReference type="NCBI Taxonomy" id="38310"/>
    <lineage>
        <taxon>Bacteria</taxon>
        <taxon>Bacillati</taxon>
        <taxon>Actinomycetota</taxon>
        <taxon>Actinomycetes</taxon>
        <taxon>Mycobacteriales</taxon>
        <taxon>Nocardiaceae</taxon>
        <taxon>Rhodococcus</taxon>
    </lineage>
</organism>
<dbReference type="EC" id="2.3.1.-" evidence="4"/>
<keyword evidence="1 4" id="KW-0808">Transferase</keyword>
<dbReference type="GO" id="GO:0016747">
    <property type="term" value="F:acyltransferase activity, transferring groups other than amino-acyl groups"/>
    <property type="evidence" value="ECO:0007669"/>
    <property type="project" value="InterPro"/>
</dbReference>
<dbReference type="Gene3D" id="3.40.630.30">
    <property type="match status" value="1"/>
</dbReference>
<dbReference type="PANTHER" id="PTHR43877:SF5">
    <property type="entry name" value="BLL8307 PROTEIN"/>
    <property type="match status" value="1"/>
</dbReference>
<dbReference type="EMBL" id="LS483468">
    <property type="protein sequence ID" value="SQI38409.1"/>
    <property type="molecule type" value="Genomic_DNA"/>
</dbReference>
<dbReference type="Pfam" id="PF00583">
    <property type="entry name" value="Acetyltransf_1"/>
    <property type="match status" value="1"/>
</dbReference>
<dbReference type="InterPro" id="IPR050832">
    <property type="entry name" value="Bact_Acetyltransf"/>
</dbReference>
<dbReference type="InterPro" id="IPR000182">
    <property type="entry name" value="GNAT_dom"/>
</dbReference>